<protein>
    <submittedName>
        <fullName evidence="1">Uncharacterized protein</fullName>
    </submittedName>
</protein>
<dbReference type="Proteomes" id="UP000011519">
    <property type="component" value="Unassembled WGS sequence"/>
</dbReference>
<organism evidence="1 2">
    <name type="scientific">Natrialba hulunbeirensis JCM 10989</name>
    <dbReference type="NCBI Taxonomy" id="1227493"/>
    <lineage>
        <taxon>Archaea</taxon>
        <taxon>Methanobacteriati</taxon>
        <taxon>Methanobacteriota</taxon>
        <taxon>Stenosarchaea group</taxon>
        <taxon>Halobacteria</taxon>
        <taxon>Halobacteriales</taxon>
        <taxon>Natrialbaceae</taxon>
        <taxon>Natrialba</taxon>
    </lineage>
</organism>
<keyword evidence="2" id="KW-1185">Reference proteome</keyword>
<accession>L9ZNW6</accession>
<evidence type="ECO:0000313" key="1">
    <source>
        <dbReference type="EMBL" id="ELY88205.1"/>
    </source>
</evidence>
<comment type="caution">
    <text evidence="1">The sequence shown here is derived from an EMBL/GenBank/DDBJ whole genome shotgun (WGS) entry which is preliminary data.</text>
</comment>
<sequence length="99" mass="10996">MLTGGQFEVEMPDEIDSIGEKIGKETTIEDLDEAGVKGLDLPEIYEGLTAYSGGVIKENPEMVQMSSEKIAQLSEEDVVYRYPANISKVKTLKKPSWEQ</sequence>
<name>L9ZNW6_9EURY</name>
<evidence type="ECO:0000313" key="2">
    <source>
        <dbReference type="Proteomes" id="UP000011519"/>
    </source>
</evidence>
<dbReference type="EMBL" id="AOIM01000039">
    <property type="protein sequence ID" value="ELY88205.1"/>
    <property type="molecule type" value="Genomic_DNA"/>
</dbReference>
<reference evidence="1 2" key="1">
    <citation type="journal article" date="2014" name="PLoS Genet.">
        <title>Phylogenetically driven sequencing of extremely halophilic archaea reveals strategies for static and dynamic osmo-response.</title>
        <authorList>
            <person name="Becker E.A."/>
            <person name="Seitzer P.M."/>
            <person name="Tritt A."/>
            <person name="Larsen D."/>
            <person name="Krusor M."/>
            <person name="Yao A.I."/>
            <person name="Wu D."/>
            <person name="Madern D."/>
            <person name="Eisen J.A."/>
            <person name="Darling A.E."/>
            <person name="Facciotti M.T."/>
        </authorList>
    </citation>
    <scope>NUCLEOTIDE SEQUENCE [LARGE SCALE GENOMIC DNA]</scope>
    <source>
        <strain evidence="1 2">JCM 10989</strain>
    </source>
</reference>
<gene>
    <name evidence="1" type="ORF">C483_15871</name>
</gene>
<proteinExistence type="predicted"/>
<dbReference type="AlphaFoldDB" id="L9ZNW6"/>